<keyword evidence="11" id="KW-1185">Reference proteome</keyword>
<reference evidence="10" key="1">
    <citation type="submission" date="2022-11" db="EMBL/GenBank/DDBJ databases">
        <title>Centuries of genome instability and evolution in soft-shell clam transmissible cancer (bioRxiv).</title>
        <authorList>
            <person name="Hart S.F.M."/>
            <person name="Yonemitsu M.A."/>
            <person name="Giersch R.M."/>
            <person name="Beal B.F."/>
            <person name="Arriagada G."/>
            <person name="Davis B.W."/>
            <person name="Ostrander E.A."/>
            <person name="Goff S.P."/>
            <person name="Metzger M.J."/>
        </authorList>
    </citation>
    <scope>NUCLEOTIDE SEQUENCE</scope>
    <source>
        <strain evidence="10">MELC-2E11</strain>
        <tissue evidence="10">Siphon/mantle</tissue>
    </source>
</reference>
<feature type="transmembrane region" description="Helical" evidence="8">
    <location>
        <begin position="21"/>
        <end position="40"/>
    </location>
</feature>
<organism evidence="10 11">
    <name type="scientific">Mya arenaria</name>
    <name type="common">Soft-shell clam</name>
    <dbReference type="NCBI Taxonomy" id="6604"/>
    <lineage>
        <taxon>Eukaryota</taxon>
        <taxon>Metazoa</taxon>
        <taxon>Spiralia</taxon>
        <taxon>Lophotrochozoa</taxon>
        <taxon>Mollusca</taxon>
        <taxon>Bivalvia</taxon>
        <taxon>Autobranchia</taxon>
        <taxon>Heteroconchia</taxon>
        <taxon>Euheterodonta</taxon>
        <taxon>Imparidentia</taxon>
        <taxon>Neoheterodontei</taxon>
        <taxon>Myida</taxon>
        <taxon>Myoidea</taxon>
        <taxon>Myidae</taxon>
        <taxon>Mya</taxon>
    </lineage>
</organism>
<evidence type="ECO:0000256" key="1">
    <source>
        <dbReference type="ARBA" id="ARBA00006432"/>
    </source>
</evidence>
<dbReference type="InterPro" id="IPR042099">
    <property type="entry name" value="ANL_N_sf"/>
</dbReference>
<evidence type="ECO:0000256" key="5">
    <source>
        <dbReference type="ARBA" id="ARBA00036527"/>
    </source>
</evidence>
<evidence type="ECO:0000313" key="10">
    <source>
        <dbReference type="EMBL" id="WAR31240.1"/>
    </source>
</evidence>
<evidence type="ECO:0000256" key="2">
    <source>
        <dbReference type="ARBA" id="ARBA00022598"/>
    </source>
</evidence>
<dbReference type="PANTHER" id="PTHR43107">
    <property type="entry name" value="LONG-CHAIN FATTY ACID TRANSPORT PROTEIN"/>
    <property type="match status" value="1"/>
</dbReference>
<keyword evidence="2" id="KW-0436">Ligase</keyword>
<keyword evidence="8" id="KW-1133">Transmembrane helix</keyword>
<evidence type="ECO:0000313" key="11">
    <source>
        <dbReference type="Proteomes" id="UP001164746"/>
    </source>
</evidence>
<protein>
    <recommendedName>
        <fullName evidence="6">Long-chain-fatty-acid--CoA ligase</fullName>
    </recommendedName>
</protein>
<evidence type="ECO:0000256" key="6">
    <source>
        <dbReference type="ARBA" id="ARBA00041297"/>
    </source>
</evidence>
<keyword evidence="3" id="KW-0547">Nucleotide-binding</keyword>
<name>A0ABY7GA02_MYAAR</name>
<evidence type="ECO:0000256" key="8">
    <source>
        <dbReference type="SAM" id="Phobius"/>
    </source>
</evidence>
<dbReference type="Pfam" id="PF00501">
    <property type="entry name" value="AMP-binding"/>
    <property type="match status" value="1"/>
</dbReference>
<keyword evidence="4" id="KW-0067">ATP-binding</keyword>
<dbReference type="InterPro" id="IPR000873">
    <property type="entry name" value="AMP-dep_synth/lig_dom"/>
</dbReference>
<evidence type="ECO:0000256" key="3">
    <source>
        <dbReference type="ARBA" id="ARBA00022741"/>
    </source>
</evidence>
<dbReference type="InterPro" id="IPR020845">
    <property type="entry name" value="AMP-binding_CS"/>
</dbReference>
<keyword evidence="8" id="KW-0472">Membrane</keyword>
<dbReference type="PANTHER" id="PTHR43107:SF15">
    <property type="entry name" value="FATTY ACID TRANSPORT PROTEIN 3, ISOFORM A"/>
    <property type="match status" value="1"/>
</dbReference>
<comment type="catalytic activity">
    <reaction evidence="7">
        <text>tetracosanoate + ATP + CoA = tetracosanoyl-CoA + AMP + diphosphate</text>
        <dbReference type="Rhea" id="RHEA:33639"/>
        <dbReference type="ChEBI" id="CHEBI:30616"/>
        <dbReference type="ChEBI" id="CHEBI:31014"/>
        <dbReference type="ChEBI" id="CHEBI:33019"/>
        <dbReference type="ChEBI" id="CHEBI:57287"/>
        <dbReference type="ChEBI" id="CHEBI:65052"/>
        <dbReference type="ChEBI" id="CHEBI:456215"/>
    </reaction>
    <physiologicalReaction direction="left-to-right" evidence="7">
        <dbReference type="Rhea" id="RHEA:33640"/>
    </physiologicalReaction>
</comment>
<accession>A0ABY7GA02</accession>
<proteinExistence type="inferred from homology"/>
<evidence type="ECO:0000259" key="9">
    <source>
        <dbReference type="Pfam" id="PF00501"/>
    </source>
</evidence>
<dbReference type="EMBL" id="CP111028">
    <property type="protein sequence ID" value="WAR31240.1"/>
    <property type="molecule type" value="Genomic_DNA"/>
</dbReference>
<feature type="domain" description="AMP-dependent synthetase/ligase" evidence="9">
    <location>
        <begin position="77"/>
        <end position="423"/>
    </location>
</feature>
<keyword evidence="8" id="KW-0812">Transmembrane</keyword>
<dbReference type="PROSITE" id="PS00455">
    <property type="entry name" value="AMP_BINDING"/>
    <property type="match status" value="1"/>
</dbReference>
<comment type="similarity">
    <text evidence="1">Belongs to the ATP-dependent AMP-binding enzyme family.</text>
</comment>
<gene>
    <name evidence="10" type="ORF">MAR_033782</name>
</gene>
<dbReference type="SUPFAM" id="SSF56801">
    <property type="entry name" value="Acetyl-CoA synthetase-like"/>
    <property type="match status" value="1"/>
</dbReference>
<dbReference type="Proteomes" id="UP001164746">
    <property type="component" value="Chromosome 17"/>
</dbReference>
<dbReference type="Gene3D" id="3.40.50.12780">
    <property type="entry name" value="N-terminal domain of ligase-like"/>
    <property type="match status" value="1"/>
</dbReference>
<evidence type="ECO:0000256" key="7">
    <source>
        <dbReference type="ARBA" id="ARBA00048666"/>
    </source>
</evidence>
<evidence type="ECO:0000256" key="4">
    <source>
        <dbReference type="ARBA" id="ARBA00022840"/>
    </source>
</evidence>
<comment type="catalytic activity">
    <reaction evidence="5">
        <text>a very long-chain fatty acid + ATP + CoA = a very long-chain fatty acyl-CoA + AMP + diphosphate</text>
        <dbReference type="Rhea" id="RHEA:54536"/>
        <dbReference type="ChEBI" id="CHEBI:30616"/>
        <dbReference type="ChEBI" id="CHEBI:33019"/>
        <dbReference type="ChEBI" id="CHEBI:57287"/>
        <dbReference type="ChEBI" id="CHEBI:58950"/>
        <dbReference type="ChEBI" id="CHEBI:138261"/>
        <dbReference type="ChEBI" id="CHEBI:456215"/>
    </reaction>
    <physiologicalReaction direction="left-to-right" evidence="5">
        <dbReference type="Rhea" id="RHEA:54537"/>
    </physiologicalReaction>
</comment>
<sequence length="589" mass="65739">MSDVFSVARSIRATIDGCFNMLVLKLVSFFLLGVFFSYYLGLSCTLTTLAVALKVLLTLKWAVKKYNQSGMSIPKLFQETVRKYPNKTCFIYENKTWTFQEVDLITNAIGNFFNEAGLGKGSVVALVMENRPELVFYWLGLGKIGAIGALINFNLREKSLLHCIQAAQAQGIVFSEEMTPAIAEISQDIPKSCLMYYMSSVACPIPGVISLDPLLEKSPTYKPPEPLTKFTDRLFYVYTSGTTGLPKAAIITHSRYYYMASAINMFLRITPEDVLYNALPLYHTAGGIIGTGQALLWGTTVVVKKKFSASRFWDDCIQYNCTAAQYIGEICRYLIAQPVKLADKQHRVRVMFGNGLQPGLWEDFQARFGVNIMGEFYGATEGNCNIINFDNTIGACGFTSVIAPFMYPVTLIKVDSEPGELVGRIVTGDPLRQFDGYVSKDATDKKVARDVFKKGDLAFLTGDTFRWRGENVSTFEVETTISKIIGLSSEGRAGMAAIMDPESKINLADLHKALHHSLPPYSRPLFIRLLDQAADTTGTHKLKKTTLQAEGFNPNVVKDRLFYMNTKLAQYESLTKSVYEDICKQKIRM</sequence>